<evidence type="ECO:0000259" key="3">
    <source>
        <dbReference type="Pfam" id="PF00884"/>
    </source>
</evidence>
<organism evidence="4 5">
    <name type="scientific">Alicyclobacillus fastidiosus</name>
    <dbReference type="NCBI Taxonomy" id="392011"/>
    <lineage>
        <taxon>Bacteria</taxon>
        <taxon>Bacillati</taxon>
        <taxon>Bacillota</taxon>
        <taxon>Bacilli</taxon>
        <taxon>Bacillales</taxon>
        <taxon>Alicyclobacillaceae</taxon>
        <taxon>Alicyclobacillus</taxon>
    </lineage>
</organism>
<evidence type="ECO:0000313" key="5">
    <source>
        <dbReference type="Proteomes" id="UP001579974"/>
    </source>
</evidence>
<name>A0ABV5AAH5_9BACL</name>
<dbReference type="PANTHER" id="PTHR42693">
    <property type="entry name" value="ARYLSULFATASE FAMILY MEMBER"/>
    <property type="match status" value="1"/>
</dbReference>
<keyword evidence="2" id="KW-0378">Hydrolase</keyword>
<dbReference type="CDD" id="cd16033">
    <property type="entry name" value="sulfatase_like"/>
    <property type="match status" value="1"/>
</dbReference>
<dbReference type="Pfam" id="PF00884">
    <property type="entry name" value="Sulfatase"/>
    <property type="match status" value="1"/>
</dbReference>
<comment type="similarity">
    <text evidence="1">Belongs to the sulfatase family.</text>
</comment>
<dbReference type="Proteomes" id="UP001579974">
    <property type="component" value="Unassembled WGS sequence"/>
</dbReference>
<dbReference type="InterPro" id="IPR017850">
    <property type="entry name" value="Alkaline_phosphatase_core_sf"/>
</dbReference>
<dbReference type="InterPro" id="IPR000917">
    <property type="entry name" value="Sulfatase_N"/>
</dbReference>
<dbReference type="Gene3D" id="3.40.720.10">
    <property type="entry name" value="Alkaline Phosphatase, subunit A"/>
    <property type="match status" value="1"/>
</dbReference>
<keyword evidence="5" id="KW-1185">Reference proteome</keyword>
<accession>A0ABV5AAH5</accession>
<dbReference type="SUPFAM" id="SSF53649">
    <property type="entry name" value="Alkaline phosphatase-like"/>
    <property type="match status" value="1"/>
</dbReference>
<dbReference type="RefSeq" id="WP_275472658.1">
    <property type="nucleotide sequence ID" value="NZ_CP162940.1"/>
</dbReference>
<comment type="caution">
    <text evidence="4">The sequence shown here is derived from an EMBL/GenBank/DDBJ whole genome shotgun (WGS) entry which is preliminary data.</text>
</comment>
<proteinExistence type="inferred from homology"/>
<dbReference type="PANTHER" id="PTHR42693:SF53">
    <property type="entry name" value="ENDO-4-O-SULFATASE"/>
    <property type="match status" value="1"/>
</dbReference>
<evidence type="ECO:0000313" key="4">
    <source>
        <dbReference type="EMBL" id="MFB5189198.1"/>
    </source>
</evidence>
<gene>
    <name evidence="4" type="ORF">KKP3000_002197</name>
</gene>
<sequence length="463" mass="53304">MSQQPNLLLVVVDQQRYDCIGFAGRYPVRTPNIDKLARDGVWFTHAFSHIPLCSPARQSLLNGRRPETFGALWNYDNGLQVSALHPASYAWPRELQEAGYQMGYVGKWNVHPSFDPTAYGYDHYVSHQGYLAFQAAKYPDIHFSGGFFGERNPIAVCDSQTHWLANRAVQMMEEYAERGRPWHVRVDFPEPHLPCRPSAPFSDLYAPSGVPIWHNFQETFEHKPYIQRQQLLNWGIEDFTWDDWAPIVSRYYGMVSQVDDAIGTIVNAVEQLGSADNTIVIFTADHGDLCGAHKMMDKHYVLYDDVVHVPFVIKWPRNIALGQTCHSFVYNLLDLPPTICDLLGLKKHDALQGRSLHPLLFSQPAVNWRDHVVSTYNGQQFGLYTQRMLRTTRYKYVWNTTDVDEFYDLDTDPGELVNAIYEPEYQAVINDYRGQLYDELYASGDGLVNNPWMKRQLLDGRKL</sequence>
<dbReference type="EMBL" id="JBDXSU010000002">
    <property type="protein sequence ID" value="MFB5189198.1"/>
    <property type="molecule type" value="Genomic_DNA"/>
</dbReference>
<protein>
    <submittedName>
        <fullName evidence="4">Sulfatase-like hydrolase/transferase</fullName>
    </submittedName>
</protein>
<reference evidence="4 5" key="1">
    <citation type="journal article" date="2024" name="Int. J. Mol. Sci.">
        <title>Exploration of Alicyclobacillus spp. Genome in Search of Antibiotic Resistance.</title>
        <authorList>
            <person name="Bucka-Kolendo J."/>
            <person name="Kiousi D.E."/>
            <person name="Dekowska A."/>
            <person name="Mikolajczuk-Szczyrba A."/>
            <person name="Karadedos D.M."/>
            <person name="Michael P."/>
            <person name="Galanis A."/>
            <person name="Sokolowska B."/>
        </authorList>
    </citation>
    <scope>NUCLEOTIDE SEQUENCE [LARGE SCALE GENOMIC DNA]</scope>
    <source>
        <strain evidence="4 5">KKP 3000</strain>
    </source>
</reference>
<evidence type="ECO:0000256" key="1">
    <source>
        <dbReference type="ARBA" id="ARBA00008779"/>
    </source>
</evidence>
<feature type="domain" description="Sulfatase N-terminal" evidence="3">
    <location>
        <begin position="5"/>
        <end position="344"/>
    </location>
</feature>
<dbReference type="InterPro" id="IPR050738">
    <property type="entry name" value="Sulfatase"/>
</dbReference>
<evidence type="ECO:0000256" key="2">
    <source>
        <dbReference type="ARBA" id="ARBA00022801"/>
    </source>
</evidence>